<dbReference type="EMBL" id="CP042433">
    <property type="protein sequence ID" value="QEC56664.1"/>
    <property type="molecule type" value="Genomic_DNA"/>
</dbReference>
<dbReference type="InterPro" id="IPR043519">
    <property type="entry name" value="NT_sf"/>
</dbReference>
<reference evidence="2 3" key="1">
    <citation type="journal article" date="2015" name="Int. J. Syst. Evol. Microbiol.">
        <title>Flavisolibacter ginsenosidimutans sp. nov., with ginsenoside-converting activity isolated from soil used for cultivating ginseng.</title>
        <authorList>
            <person name="Zhao Y."/>
            <person name="Liu Q."/>
            <person name="Kang M.S."/>
            <person name="Jin F."/>
            <person name="Yu H."/>
            <person name="Im W.T."/>
        </authorList>
    </citation>
    <scope>NUCLEOTIDE SEQUENCE [LARGE SCALE GENOMIC DNA]</scope>
    <source>
        <strain evidence="2 3">Gsoil 636</strain>
    </source>
</reference>
<dbReference type="RefSeq" id="WP_146787844.1">
    <property type="nucleotide sequence ID" value="NZ_BAABIO010000003.1"/>
</dbReference>
<dbReference type="InterPro" id="IPR002934">
    <property type="entry name" value="Polymerase_NTP_transf_dom"/>
</dbReference>
<protein>
    <recommendedName>
        <fullName evidence="1">Polymerase nucleotidyl transferase domain-containing protein</fullName>
    </recommendedName>
</protein>
<dbReference type="KEGG" id="fgg:FSB75_12415"/>
<dbReference type="OrthoDB" id="645383at2"/>
<dbReference type="SUPFAM" id="SSF81301">
    <property type="entry name" value="Nucleotidyltransferase"/>
    <property type="match status" value="1"/>
</dbReference>
<proteinExistence type="predicted"/>
<organism evidence="2 3">
    <name type="scientific">Flavisolibacter ginsenosidimutans</name>
    <dbReference type="NCBI Taxonomy" id="661481"/>
    <lineage>
        <taxon>Bacteria</taxon>
        <taxon>Pseudomonadati</taxon>
        <taxon>Bacteroidota</taxon>
        <taxon>Chitinophagia</taxon>
        <taxon>Chitinophagales</taxon>
        <taxon>Chitinophagaceae</taxon>
        <taxon>Flavisolibacter</taxon>
    </lineage>
</organism>
<evidence type="ECO:0000259" key="1">
    <source>
        <dbReference type="Pfam" id="PF01909"/>
    </source>
</evidence>
<evidence type="ECO:0000313" key="3">
    <source>
        <dbReference type="Proteomes" id="UP000321204"/>
    </source>
</evidence>
<name>A0A5B8UJ08_9BACT</name>
<accession>A0A5B8UJ08</accession>
<feature type="domain" description="Polymerase nucleotidyl transferase" evidence="1">
    <location>
        <begin position="88"/>
        <end position="159"/>
    </location>
</feature>
<dbReference type="Proteomes" id="UP000321204">
    <property type="component" value="Chromosome"/>
</dbReference>
<gene>
    <name evidence="2" type="ORF">FSB75_12415</name>
</gene>
<dbReference type="AlphaFoldDB" id="A0A5B8UJ08"/>
<evidence type="ECO:0000313" key="2">
    <source>
        <dbReference type="EMBL" id="QEC56664.1"/>
    </source>
</evidence>
<keyword evidence="3" id="KW-1185">Reference proteome</keyword>
<dbReference type="GO" id="GO:0016779">
    <property type="term" value="F:nucleotidyltransferase activity"/>
    <property type="evidence" value="ECO:0007669"/>
    <property type="project" value="InterPro"/>
</dbReference>
<dbReference type="Pfam" id="PF01909">
    <property type="entry name" value="NTP_transf_2"/>
    <property type="match status" value="1"/>
</dbReference>
<dbReference type="Gene3D" id="3.30.460.10">
    <property type="entry name" value="Beta Polymerase, domain 2"/>
    <property type="match status" value="1"/>
</dbReference>
<sequence>MCAKTDILTTLAYFDIFKYPLTQTEIFFFLRRPYTQEDFVRALAQLLNEGQIFRFDEFFCLQDDYDLIIRRRKGNLAAKKLLDAAEGIAKFLSSFPFVRGVAVSGSLSKNYADETSDIDFFIVTKKNRLWLARSFMHLFKKFTYLFKKQHFFCMNYYVDEEGLEIKEKNIYTATELATLLPLRGIAAFQNLFKSNQWSKDFLPNHTMKIAYTKEAGNSVLKKAVEGLLNNTVGNLLDFLFMKITASRWAKKTKQKRVNANGNLMAMDVAKHCAKPDPVSFQQKFMAVYERSVLAVLRKYNQRLKPVP</sequence>